<comment type="caution">
    <text evidence="1">The sequence shown here is derived from an EMBL/GenBank/DDBJ whole genome shotgun (WGS) entry which is preliminary data.</text>
</comment>
<dbReference type="AlphaFoldDB" id="T0YNS3"/>
<reference evidence="1" key="2">
    <citation type="journal article" date="2014" name="ISME J.">
        <title>Microbial stratification in low pH oxic and suboxic macroscopic growths along an acid mine drainage.</title>
        <authorList>
            <person name="Mendez-Garcia C."/>
            <person name="Mesa V."/>
            <person name="Sprenger R.R."/>
            <person name="Richter M."/>
            <person name="Diez M.S."/>
            <person name="Solano J."/>
            <person name="Bargiela R."/>
            <person name="Golyshina O.V."/>
            <person name="Manteca A."/>
            <person name="Ramos J.L."/>
            <person name="Gallego J.R."/>
            <person name="Llorente I."/>
            <person name="Martins Dos Santos V.A."/>
            <person name="Jensen O.N."/>
            <person name="Pelaez A.I."/>
            <person name="Sanchez J."/>
            <person name="Ferrer M."/>
        </authorList>
    </citation>
    <scope>NUCLEOTIDE SEQUENCE</scope>
</reference>
<proteinExistence type="predicted"/>
<organism evidence="1">
    <name type="scientific">mine drainage metagenome</name>
    <dbReference type="NCBI Taxonomy" id="410659"/>
    <lineage>
        <taxon>unclassified sequences</taxon>
        <taxon>metagenomes</taxon>
        <taxon>ecological metagenomes</taxon>
    </lineage>
</organism>
<sequence length="169" mass="17231">GRPLARVLGISGRLGRENSMRSPRRTAQGATALMVGLALVSAVAVLGASLAQAATSSVDNAIRADLLVTSSSGTFSPAVATKVAHLPGVSSTCTIYGAQVEVQHALVSVDGVCTNHLRANVILRMEAGSSTRALARGEVLLDATTARARRLRVGSEVAVSFPQGPSSTV</sequence>
<dbReference type="EMBL" id="AUZX01013991">
    <property type="protein sequence ID" value="EQD33567.1"/>
    <property type="molecule type" value="Genomic_DNA"/>
</dbReference>
<feature type="non-terminal residue" evidence="1">
    <location>
        <position position="169"/>
    </location>
</feature>
<reference evidence="1" key="1">
    <citation type="submission" date="2013-08" db="EMBL/GenBank/DDBJ databases">
        <authorList>
            <person name="Mendez C."/>
            <person name="Richter M."/>
            <person name="Ferrer M."/>
            <person name="Sanchez J."/>
        </authorList>
    </citation>
    <scope>NUCLEOTIDE SEQUENCE</scope>
</reference>
<name>T0YNS3_9ZZZZ</name>
<protein>
    <submittedName>
        <fullName evidence="1">Uncharacterized protein</fullName>
    </submittedName>
</protein>
<gene>
    <name evidence="1" type="ORF">B1A_18965</name>
</gene>
<evidence type="ECO:0000313" key="1">
    <source>
        <dbReference type="EMBL" id="EQD33567.1"/>
    </source>
</evidence>
<accession>T0YNS3</accession>
<feature type="non-terminal residue" evidence="1">
    <location>
        <position position="1"/>
    </location>
</feature>